<dbReference type="Gene3D" id="2.40.70.10">
    <property type="entry name" value="Acid Proteases"/>
    <property type="match status" value="3"/>
</dbReference>
<keyword evidence="6" id="KW-0732">Signal</keyword>
<gene>
    <name evidence="8" type="ORF">H5410_029623</name>
</gene>
<dbReference type="PANTHER" id="PTHR13683">
    <property type="entry name" value="ASPARTYL PROTEASES"/>
    <property type="match status" value="1"/>
</dbReference>
<dbReference type="InterPro" id="IPR001461">
    <property type="entry name" value="Aspartic_peptidase_A1"/>
</dbReference>
<dbReference type="OrthoDB" id="2747330at2759"/>
<dbReference type="Proteomes" id="UP000824120">
    <property type="component" value="Chromosome 6"/>
</dbReference>
<keyword evidence="3" id="KW-0064">Aspartyl protease</keyword>
<feature type="signal peptide" evidence="6">
    <location>
        <begin position="1"/>
        <end position="27"/>
    </location>
</feature>
<dbReference type="PROSITE" id="PS00141">
    <property type="entry name" value="ASP_PROTEASE"/>
    <property type="match status" value="2"/>
</dbReference>
<reference evidence="8 9" key="1">
    <citation type="submission" date="2020-09" db="EMBL/GenBank/DDBJ databases">
        <title>De no assembly of potato wild relative species, Solanum commersonii.</title>
        <authorList>
            <person name="Cho K."/>
        </authorList>
    </citation>
    <scope>NUCLEOTIDE SEQUENCE [LARGE SCALE GENOMIC DNA]</scope>
    <source>
        <strain evidence="8">LZ3.2</strain>
        <tissue evidence="8">Leaf</tissue>
    </source>
</reference>
<dbReference type="FunFam" id="2.40.70.10:FF:000015">
    <property type="entry name" value="Aspartyl protease family protein"/>
    <property type="match status" value="1"/>
</dbReference>
<dbReference type="InterPro" id="IPR001969">
    <property type="entry name" value="Aspartic_peptidase_AS"/>
</dbReference>
<evidence type="ECO:0000313" key="9">
    <source>
        <dbReference type="Proteomes" id="UP000824120"/>
    </source>
</evidence>
<dbReference type="PANTHER" id="PTHR13683:SF227">
    <property type="entry name" value="EUKARYOTIC ASPARTYL PROTEASE FAMILY PROTEIN"/>
    <property type="match status" value="1"/>
</dbReference>
<evidence type="ECO:0000313" key="8">
    <source>
        <dbReference type="EMBL" id="KAG5598253.1"/>
    </source>
</evidence>
<accession>A0A9J5YDR6</accession>
<evidence type="ECO:0000256" key="5">
    <source>
        <dbReference type="PIRSR" id="PIRSR601461-1"/>
    </source>
</evidence>
<dbReference type="InterPro" id="IPR032799">
    <property type="entry name" value="TAXi_C"/>
</dbReference>
<dbReference type="GO" id="GO:0006508">
    <property type="term" value="P:proteolysis"/>
    <property type="evidence" value="ECO:0007669"/>
    <property type="project" value="UniProtKB-KW"/>
</dbReference>
<dbReference type="EMBL" id="JACXVP010000006">
    <property type="protein sequence ID" value="KAG5598253.1"/>
    <property type="molecule type" value="Genomic_DNA"/>
</dbReference>
<name>A0A9J5YDR6_SOLCO</name>
<dbReference type="InterPro" id="IPR021109">
    <property type="entry name" value="Peptidase_aspartic_dom_sf"/>
</dbReference>
<feature type="domain" description="Peptidase A1" evidence="7">
    <location>
        <begin position="60"/>
        <end position="408"/>
    </location>
</feature>
<dbReference type="InterPro" id="IPR032861">
    <property type="entry name" value="TAXi_N"/>
</dbReference>
<dbReference type="Pfam" id="PF14541">
    <property type="entry name" value="TAXi_C"/>
    <property type="match status" value="1"/>
</dbReference>
<evidence type="ECO:0000256" key="4">
    <source>
        <dbReference type="ARBA" id="ARBA00022801"/>
    </source>
</evidence>
<organism evidence="8 9">
    <name type="scientific">Solanum commersonii</name>
    <name type="common">Commerson's wild potato</name>
    <name type="synonym">Commerson's nightshade</name>
    <dbReference type="NCBI Taxonomy" id="4109"/>
    <lineage>
        <taxon>Eukaryota</taxon>
        <taxon>Viridiplantae</taxon>
        <taxon>Streptophyta</taxon>
        <taxon>Embryophyta</taxon>
        <taxon>Tracheophyta</taxon>
        <taxon>Spermatophyta</taxon>
        <taxon>Magnoliopsida</taxon>
        <taxon>eudicotyledons</taxon>
        <taxon>Gunneridae</taxon>
        <taxon>Pentapetalae</taxon>
        <taxon>asterids</taxon>
        <taxon>lamiids</taxon>
        <taxon>Solanales</taxon>
        <taxon>Solanaceae</taxon>
        <taxon>Solanoideae</taxon>
        <taxon>Solaneae</taxon>
        <taxon>Solanum</taxon>
    </lineage>
</organism>
<evidence type="ECO:0000256" key="6">
    <source>
        <dbReference type="SAM" id="SignalP"/>
    </source>
</evidence>
<dbReference type="GO" id="GO:0004190">
    <property type="term" value="F:aspartic-type endopeptidase activity"/>
    <property type="evidence" value="ECO:0007669"/>
    <property type="project" value="UniProtKB-KW"/>
</dbReference>
<feature type="active site" evidence="5">
    <location>
        <position position="78"/>
    </location>
</feature>
<dbReference type="AlphaFoldDB" id="A0A9J5YDR6"/>
<evidence type="ECO:0000256" key="2">
    <source>
        <dbReference type="ARBA" id="ARBA00022670"/>
    </source>
</evidence>
<comment type="caution">
    <text evidence="8">The sequence shown here is derived from an EMBL/GenBank/DDBJ whole genome shotgun (WGS) entry which is preliminary data.</text>
</comment>
<dbReference type="Pfam" id="PF14543">
    <property type="entry name" value="TAXi_N"/>
    <property type="match status" value="1"/>
</dbReference>
<proteinExistence type="inferred from homology"/>
<protein>
    <recommendedName>
        <fullName evidence="7">Peptidase A1 domain-containing protein</fullName>
    </recommendedName>
</protein>
<dbReference type="InterPro" id="IPR033121">
    <property type="entry name" value="PEPTIDASE_A1"/>
</dbReference>
<evidence type="ECO:0000256" key="3">
    <source>
        <dbReference type="ARBA" id="ARBA00022750"/>
    </source>
</evidence>
<dbReference type="SUPFAM" id="SSF50630">
    <property type="entry name" value="Acid proteases"/>
    <property type="match status" value="2"/>
</dbReference>
<feature type="active site" evidence="5">
    <location>
        <position position="278"/>
    </location>
</feature>
<evidence type="ECO:0000256" key="1">
    <source>
        <dbReference type="ARBA" id="ARBA00007447"/>
    </source>
</evidence>
<sequence>MRGKWEVVRLWVLYCLLLSGFFQGVFSAFNLPRPPWKKQSNFGSSVVFPLVGNVYPKGYYQVTLNVGQPPKPYFLDIDTGSDLTWLQCDAPCVKCIPAPHSPYKPNKNVVKHKDPICASLHSPANHPRHTTDDQCDYKVEYADHCSSLGVLVRDAFPVKFTNGSSIAPPLVFGCGYDQEVPASEHAPYTDGILGLGNGKSSIVSQLSSLGFIRNVVGHCLSGQGGGFLFLGDDVVPSSGIVWSPIVRESSEKHYSLGPADLLFGGQATGIKGLPIILDSGSTFTYFNSKAYKTLLSSIKKNIDTKQLTDAVNDKSLPVCWKGSKPFKSLIDATRYFKPLTLSFTKAKNIQLQLTPEAYLIHTDKGNVCLGILNGSEVGLGDVNIIGGMTERGIFLFVLYFYVRQNGDLRQRKTADWMGSSKLQQASIVVLNISMITVKILVTYKQAESMSVFCGYDQKVPRSGPYTVGILGLENGKSSILSQMGLIRKNVVARSLFKRTRKEYSLGPADGGQATGIKGIPIILDSGTTFTNFNSKAYKTLLSLIKKNIDTKQLTDAVDDKSLPVCWKRIKT</sequence>
<keyword evidence="2" id="KW-0645">Protease</keyword>
<keyword evidence="9" id="KW-1185">Reference proteome</keyword>
<evidence type="ECO:0000259" key="7">
    <source>
        <dbReference type="PROSITE" id="PS51767"/>
    </source>
</evidence>
<dbReference type="PROSITE" id="PS51767">
    <property type="entry name" value="PEPTIDASE_A1"/>
    <property type="match status" value="1"/>
</dbReference>
<comment type="similarity">
    <text evidence="1">Belongs to the peptidase A1 family.</text>
</comment>
<feature type="chain" id="PRO_5039899513" description="Peptidase A1 domain-containing protein" evidence="6">
    <location>
        <begin position="28"/>
        <end position="571"/>
    </location>
</feature>
<keyword evidence="4" id="KW-0378">Hydrolase</keyword>